<protein>
    <submittedName>
        <fullName evidence="1">Uncharacterized protein</fullName>
    </submittedName>
</protein>
<accession>A0ACC0W0K4</accession>
<dbReference type="Proteomes" id="UP001163321">
    <property type="component" value="Chromosome 4"/>
</dbReference>
<evidence type="ECO:0000313" key="1">
    <source>
        <dbReference type="EMBL" id="KAI9912340.1"/>
    </source>
</evidence>
<evidence type="ECO:0000313" key="2">
    <source>
        <dbReference type="Proteomes" id="UP001163321"/>
    </source>
</evidence>
<name>A0ACC0W0K4_9STRA</name>
<gene>
    <name evidence="1" type="ORF">PsorP6_006064</name>
</gene>
<organism evidence="1 2">
    <name type="scientific">Peronosclerospora sorghi</name>
    <dbReference type="NCBI Taxonomy" id="230839"/>
    <lineage>
        <taxon>Eukaryota</taxon>
        <taxon>Sar</taxon>
        <taxon>Stramenopiles</taxon>
        <taxon>Oomycota</taxon>
        <taxon>Peronosporomycetes</taxon>
        <taxon>Peronosporales</taxon>
        <taxon>Peronosporaceae</taxon>
        <taxon>Peronosclerospora</taxon>
    </lineage>
</organism>
<reference evidence="1 2" key="1">
    <citation type="journal article" date="2022" name="bioRxiv">
        <title>The genome of the oomycete Peronosclerospora sorghi, a cosmopolitan pathogen of maize and sorghum, is inflated with dispersed pseudogenes.</title>
        <authorList>
            <person name="Fletcher K."/>
            <person name="Martin F."/>
            <person name="Isakeit T."/>
            <person name="Cavanaugh K."/>
            <person name="Magill C."/>
            <person name="Michelmore R."/>
        </authorList>
    </citation>
    <scope>NUCLEOTIDE SEQUENCE [LARGE SCALE GENOMIC DNA]</scope>
    <source>
        <strain evidence="1">P6</strain>
    </source>
</reference>
<comment type="caution">
    <text evidence="1">The sequence shown here is derived from an EMBL/GenBank/DDBJ whole genome shotgun (WGS) entry which is preliminary data.</text>
</comment>
<keyword evidence="2" id="KW-1185">Reference proteome</keyword>
<dbReference type="EMBL" id="CM047583">
    <property type="protein sequence ID" value="KAI9912340.1"/>
    <property type="molecule type" value="Genomic_DNA"/>
</dbReference>
<sequence length="285" mass="31099">MLAPRRDTDTGDKTRSSDSARVGSCNGSDTDNEDVFDEEDGLGPVSGKWPLSGKGETNDVPLPSGEACEMLNKIIARAKRKAGEFIFGGLAHLVTICVWDELKEKVDALHETKPRPVEPQDDKTSVTTVVFPPHSNPAPPNVVAVKKSRQAPRPSPARPRHFECTTVPPSHFQQLRDHTQYQLSCPLTPSVAHVTWCSLKTRNKPRNKCSKSSGRSCARAGATSSSAVAPPRNASRPAQTQALRVDKRVDNLPHIGPTVLLDGIRRTHPVHDRARPDPCVPHHGR</sequence>
<proteinExistence type="predicted"/>